<dbReference type="EMBL" id="QZWG01000005">
    <property type="protein sequence ID" value="RZC11527.1"/>
    <property type="molecule type" value="Genomic_DNA"/>
</dbReference>
<dbReference type="InterPro" id="IPR038765">
    <property type="entry name" value="Papain-like_cys_pep_sf"/>
</dbReference>
<proteinExistence type="predicted"/>
<dbReference type="Proteomes" id="UP000289340">
    <property type="component" value="Chromosome 5"/>
</dbReference>
<dbReference type="SUPFAM" id="SSF54909">
    <property type="entry name" value="Dimeric alpha+beta barrel"/>
    <property type="match status" value="1"/>
</dbReference>
<organism evidence="3 4">
    <name type="scientific">Glycine soja</name>
    <name type="common">Wild soybean</name>
    <dbReference type="NCBI Taxonomy" id="3848"/>
    <lineage>
        <taxon>Eukaryota</taxon>
        <taxon>Viridiplantae</taxon>
        <taxon>Streptophyta</taxon>
        <taxon>Embryophyta</taxon>
        <taxon>Tracheophyta</taxon>
        <taxon>Spermatophyta</taxon>
        <taxon>Magnoliopsida</taxon>
        <taxon>eudicotyledons</taxon>
        <taxon>Gunneridae</taxon>
        <taxon>Pentapetalae</taxon>
        <taxon>rosids</taxon>
        <taxon>fabids</taxon>
        <taxon>Fabales</taxon>
        <taxon>Fabaceae</taxon>
        <taxon>Papilionoideae</taxon>
        <taxon>50 kb inversion clade</taxon>
        <taxon>NPAAA clade</taxon>
        <taxon>indigoferoid/millettioid clade</taxon>
        <taxon>Phaseoleae</taxon>
        <taxon>Glycine</taxon>
        <taxon>Glycine subgen. Soja</taxon>
    </lineage>
</organism>
<dbReference type="Gene3D" id="3.40.395.10">
    <property type="entry name" value="Adenoviral Proteinase, Chain A"/>
    <property type="match status" value="1"/>
</dbReference>
<dbReference type="InterPro" id="IPR025452">
    <property type="entry name" value="DUF4218"/>
</dbReference>
<dbReference type="Pfam" id="PF13952">
    <property type="entry name" value="DUF4216"/>
    <property type="match status" value="1"/>
</dbReference>
<dbReference type="Pfam" id="PF02992">
    <property type="entry name" value="Transposase_21"/>
    <property type="match status" value="1"/>
</dbReference>
<protein>
    <recommendedName>
        <fullName evidence="2">Stress-response A/B barrel domain-containing protein</fullName>
    </recommendedName>
</protein>
<reference evidence="3 4" key="1">
    <citation type="submission" date="2018-09" db="EMBL/GenBank/DDBJ databases">
        <title>A high-quality reference genome of wild soybean provides a powerful tool to mine soybean genomes.</title>
        <authorList>
            <person name="Xie M."/>
            <person name="Chung C.Y.L."/>
            <person name="Li M.-W."/>
            <person name="Wong F.-L."/>
            <person name="Chan T.-F."/>
            <person name="Lam H.-M."/>
        </authorList>
    </citation>
    <scope>NUCLEOTIDE SEQUENCE [LARGE SCALE GENOMIC DNA]</scope>
    <source>
        <strain evidence="4">cv. W05</strain>
        <tissue evidence="3">Hypocotyl of etiolated seedlings</tissue>
    </source>
</reference>
<dbReference type="InterPro" id="IPR025312">
    <property type="entry name" value="DUF4216"/>
</dbReference>
<gene>
    <name evidence="3" type="ORF">D0Y65_011640</name>
</gene>
<dbReference type="Pfam" id="PF26133">
    <property type="entry name" value="DUF8039"/>
    <property type="match status" value="1"/>
</dbReference>
<dbReference type="InterPro" id="IPR058352">
    <property type="entry name" value="DUF8039"/>
</dbReference>
<dbReference type="InterPro" id="IPR013097">
    <property type="entry name" value="Dabb"/>
</dbReference>
<comment type="caution">
    <text evidence="3">The sequence shown here is derived from an EMBL/GenBank/DDBJ whole genome shotgun (WGS) entry which is preliminary data.</text>
</comment>
<feature type="region of interest" description="Disordered" evidence="1">
    <location>
        <begin position="745"/>
        <end position="782"/>
    </location>
</feature>
<evidence type="ECO:0000313" key="3">
    <source>
        <dbReference type="EMBL" id="RZC11527.1"/>
    </source>
</evidence>
<dbReference type="InterPro" id="IPR004242">
    <property type="entry name" value="Transposase_21"/>
</dbReference>
<sequence>MNPFGNLSTNHSSWPVLLMIYNLPPSLCMKRKYIMLSMMISGPRQPGNNIDVYLTPLIEDMRKLWVDGVDVYDANQGETFRLHAMIFCTINDFPAYGNLSGYSVKGHQACPICEQNTSFIQLKHGKKTVYTRHCRFLKHYHPYRRLKKAFNGSQETEEPPEPLAPHEVYDRVKDIVTVFGKTQRKDHANKNIWKKRSVFFDLPYWTNLHVRHCLDVMHVEKNVCDSLLGTLLNIKGKTKDGLKCQQDLVNMGIREQLHPQSQGQRTYLPPACYTMSTKEKKQFCHCLKNVKVPQGYFSNIKSLVSINDLKFVGLKSHDCHVLMQQLLPVAVRGILPEKVRVAISRLCFFFNAICRKVIDPKQLDDLENEAAIILCQLEMYFPPSFFDIMVHLIVHLVREIRLCGPAFLRWMYPVERYMKVLKGYTKNPYRPEASIVERYVAEEAIEFCSQYIEMATPVGLPQSRHGSTMEGRGTRGFNVVTMDRQQLAQAHLYVLHNTAEVIPYIDAHKQHLCRIHPKMNMMRLLQEHNRTFISWFRQTIFADDSASDTLRLLAVGPNMNVPTWKGYDINQYSFYTKSQDDKSSVQNSGVSVDGQSEHFCSAADNNPIEACMPYYGVIEEIWEVDYGEFRVPLFKCKWVNGNTGVRKDKMGFTLVDLKKVGYKDDPFIMAAQARQVFYVEDPCDSRWAVVLQGRTICIGLHVDGSTLDVIDMPSFSKDMPSSTIEQEEDDVYANRTDHDEGLWENIPTATATPPPSPPQSENPPEVTSKRTRQSTRLRSLTSRCLDGPRPVVNVNPATGRGSGPHKDKFHSYLGVVAREKVPIVHANWNVVPDDLKSLIWKDILRKFDIPEGENAKKKVMSTIAARWRQFKSSLTSKFVFADNEGQQISDPTVKYGLDPETWAEFAKSRKTPNWQGIRKKAQEIQKFNDCPHVLSRGGYELLDKKLMEEKSKRGHEEHSCTESPTLNIDPPSLVARHLKWKIARTKRHGQMTSEVAQEIADKIDSLQEQATQGSFVLHGRQDILNTALDRPEHPGRVRVAGTGVTISQYFGQASRASSTSSPSINQQQLADIIGVIKDDIRKQLQDEIRKEVQDEIRKESAPIEAPEIQALLARVSTKGSCTGPEGSGLLKELLSGGDDLMGLFVVVGENTVLAGLGKVFENSYTIHNVRYENDVVKVQVVRTYMPYAEVPIPTSEVHYLEQVVGTFVAWLTHLVREVTNEVVVGPDKPPSKSVGEPNKLTSVATDYPLGELVKKSYVVYTKPMELAWDGAKFGLPNVSNGFFITHADVTEIILGDKCLNISVLQLWMMFMNDWSTSIGFSPVYSFLEPQSIRCTKDTREECQKAHWQLLVLCSRENIIVWFCSVRRKPDVHIKFAVNNAMKKICSNLQGKDNAPPPPPQWIEAKSHVQQGAYECGYYVMHWMWCIVSAGLKNELHNYFSDGTALDTDTMTTIHKKWAAYLLEVGKWMSAFDMFLLGSFSLPQPFHTLVQEIIGKATQTLVIYYGLYFKNLLLISFNEDALGNQAEHALASLASMMLESPSFIVQFTHGLNLSLSSKEYTHGVVIRFQSVEAFEIFINSKEYKNVWHSKFQTIVHKSFSLHFSVDLVGTEIM</sequence>
<dbReference type="Gene3D" id="3.30.70.100">
    <property type="match status" value="1"/>
</dbReference>
<dbReference type="Pfam" id="PF13960">
    <property type="entry name" value="DUF4218"/>
    <property type="match status" value="1"/>
</dbReference>
<accession>A0A445KKZ9</accession>
<dbReference type="PANTHER" id="PTHR48258:SF9">
    <property type="entry name" value="OS01G0348150 PROTEIN"/>
    <property type="match status" value="1"/>
</dbReference>
<dbReference type="InterPro" id="IPR011008">
    <property type="entry name" value="Dimeric_a/b-barrel"/>
</dbReference>
<evidence type="ECO:0000256" key="1">
    <source>
        <dbReference type="SAM" id="MobiDB-lite"/>
    </source>
</evidence>
<dbReference type="PANTHER" id="PTHR48258">
    <property type="entry name" value="DUF4218 DOMAIN-CONTAINING PROTEIN-RELATED"/>
    <property type="match status" value="1"/>
</dbReference>
<evidence type="ECO:0000313" key="4">
    <source>
        <dbReference type="Proteomes" id="UP000289340"/>
    </source>
</evidence>
<dbReference type="Pfam" id="PF07876">
    <property type="entry name" value="Dabb"/>
    <property type="match status" value="1"/>
</dbReference>
<evidence type="ECO:0000259" key="2">
    <source>
        <dbReference type="PROSITE" id="PS51502"/>
    </source>
</evidence>
<feature type="domain" description="Stress-response A/B barrel" evidence="2">
    <location>
        <begin position="1508"/>
        <end position="1602"/>
    </location>
</feature>
<dbReference type="SUPFAM" id="SSF54001">
    <property type="entry name" value="Cysteine proteinases"/>
    <property type="match status" value="1"/>
</dbReference>
<feature type="compositionally biased region" description="Pro residues" evidence="1">
    <location>
        <begin position="752"/>
        <end position="761"/>
    </location>
</feature>
<keyword evidence="4" id="KW-1185">Reference proteome</keyword>
<dbReference type="PROSITE" id="PS51502">
    <property type="entry name" value="S_R_A_B_BARREL"/>
    <property type="match status" value="1"/>
</dbReference>
<name>A0A445KKZ9_GLYSO</name>